<sequence>MLLNRYFFILVCSIFFIGVIVWWQNPNTAVSAIANGQSYANPKAVIEDYWEKLDYRQFDLASALASGQAEATNSILQQMFQDNPFLSVQNVEIQNTSAQNSYLVEITTGSSIDQRKVLTYHIIVEQQNDGLKIVEMSHE</sequence>
<keyword evidence="1" id="KW-0812">Transmembrane</keyword>
<dbReference type="RefSeq" id="WP_019225969.1">
    <property type="nucleotide sequence ID" value="NZ_CP046996.1"/>
</dbReference>
<evidence type="ECO:0000256" key="1">
    <source>
        <dbReference type="SAM" id="Phobius"/>
    </source>
</evidence>
<evidence type="ECO:0000313" key="3">
    <source>
        <dbReference type="Proteomes" id="UP000430508"/>
    </source>
</evidence>
<gene>
    <name evidence="2" type="ORF">GQ588_08845</name>
</gene>
<reference evidence="2 3" key="1">
    <citation type="submission" date="2019-12" db="EMBL/GenBank/DDBJ databases">
        <title>Sequence classification of anaerobic respiratory reductive dehalogenases: First we see many, then we see few.</title>
        <authorList>
            <person name="Molenda O."/>
            <person name="Puentes Jacome L.A."/>
            <person name="Cao X."/>
            <person name="Nesbo C.L."/>
            <person name="Tang S."/>
            <person name="Morson N."/>
            <person name="Patron J."/>
            <person name="Lomheim L."/>
            <person name="Wishart D.S."/>
            <person name="Edwards E.A."/>
        </authorList>
    </citation>
    <scope>NUCLEOTIDE SEQUENCE [LARGE SCALE GENOMIC DNA]</scope>
    <source>
        <strain evidence="2 3">12DCA</strain>
    </source>
</reference>
<name>A0A857DJ36_9FIRM</name>
<keyword evidence="1" id="KW-0472">Membrane</keyword>
<keyword evidence="1" id="KW-1133">Transmembrane helix</keyword>
<evidence type="ECO:0000313" key="2">
    <source>
        <dbReference type="EMBL" id="QHA00731.1"/>
    </source>
</evidence>
<organism evidence="2 3">
    <name type="scientific">Dehalobacter restrictus</name>
    <dbReference type="NCBI Taxonomy" id="55583"/>
    <lineage>
        <taxon>Bacteria</taxon>
        <taxon>Bacillati</taxon>
        <taxon>Bacillota</taxon>
        <taxon>Clostridia</taxon>
        <taxon>Eubacteriales</taxon>
        <taxon>Desulfitobacteriaceae</taxon>
        <taxon>Dehalobacter</taxon>
    </lineage>
</organism>
<dbReference type="AlphaFoldDB" id="A0A857DJ36"/>
<protein>
    <recommendedName>
        <fullName evidence="4">DUF3887 domain-containing protein</fullName>
    </recommendedName>
</protein>
<feature type="transmembrane region" description="Helical" evidence="1">
    <location>
        <begin position="6"/>
        <end position="23"/>
    </location>
</feature>
<evidence type="ECO:0008006" key="4">
    <source>
        <dbReference type="Google" id="ProtNLM"/>
    </source>
</evidence>
<dbReference type="EMBL" id="CP046996">
    <property type="protein sequence ID" value="QHA00731.1"/>
    <property type="molecule type" value="Genomic_DNA"/>
</dbReference>
<proteinExistence type="predicted"/>
<dbReference type="Proteomes" id="UP000430508">
    <property type="component" value="Chromosome"/>
</dbReference>
<accession>A0A857DJ36</accession>